<organism evidence="1 2">
    <name type="scientific">Nocardia carnea</name>
    <dbReference type="NCBI Taxonomy" id="37328"/>
    <lineage>
        <taxon>Bacteria</taxon>
        <taxon>Bacillati</taxon>
        <taxon>Actinomycetota</taxon>
        <taxon>Actinomycetes</taxon>
        <taxon>Mycobacteriales</taxon>
        <taxon>Nocardiaceae</taxon>
        <taxon>Nocardia</taxon>
    </lineage>
</organism>
<dbReference type="EMBL" id="JBIRUQ010000002">
    <property type="protein sequence ID" value="MFI1461541.1"/>
    <property type="molecule type" value="Genomic_DNA"/>
</dbReference>
<dbReference type="RefSeq" id="WP_063820554.1">
    <property type="nucleotide sequence ID" value="NZ_JBIRUQ010000002.1"/>
</dbReference>
<sequence>MNEKLEHFLLYELSDDWAPIATFDGMVARITPDHYSRENVLAILRELATKGYIRFGAFPGGGRTWEPWDASIEESINRISYGYNGVPGYLTISDEEIGTNEVFRADLLDAGEVRLARMGNPYEKYGDPWKDTHRRVHDRMPNCCNSVRSFSRAQQTR</sequence>
<dbReference type="GeneID" id="93504541"/>
<evidence type="ECO:0000313" key="1">
    <source>
        <dbReference type="EMBL" id="MFI1461541.1"/>
    </source>
</evidence>
<accession>A0ABW7TNW4</accession>
<gene>
    <name evidence="1" type="ORF">ACH4WX_12555</name>
</gene>
<proteinExistence type="predicted"/>
<evidence type="ECO:0000313" key="2">
    <source>
        <dbReference type="Proteomes" id="UP001611263"/>
    </source>
</evidence>
<keyword evidence="2" id="KW-1185">Reference proteome</keyword>
<protein>
    <submittedName>
        <fullName evidence="1">Uncharacterized protein</fullName>
    </submittedName>
</protein>
<reference evidence="1 2" key="1">
    <citation type="submission" date="2024-10" db="EMBL/GenBank/DDBJ databases">
        <title>The Natural Products Discovery Center: Release of the First 8490 Sequenced Strains for Exploring Actinobacteria Biosynthetic Diversity.</title>
        <authorList>
            <person name="Kalkreuter E."/>
            <person name="Kautsar S.A."/>
            <person name="Yang D."/>
            <person name="Bader C.D."/>
            <person name="Teijaro C.N."/>
            <person name="Fluegel L."/>
            <person name="Davis C.M."/>
            <person name="Simpson J.R."/>
            <person name="Lauterbach L."/>
            <person name="Steele A.D."/>
            <person name="Gui C."/>
            <person name="Meng S."/>
            <person name="Li G."/>
            <person name="Viehrig K."/>
            <person name="Ye F."/>
            <person name="Su P."/>
            <person name="Kiefer A.F."/>
            <person name="Nichols A."/>
            <person name="Cepeda A.J."/>
            <person name="Yan W."/>
            <person name="Fan B."/>
            <person name="Jiang Y."/>
            <person name="Adhikari A."/>
            <person name="Zheng C.-J."/>
            <person name="Schuster L."/>
            <person name="Cowan T.M."/>
            <person name="Smanski M.J."/>
            <person name="Chevrette M.G."/>
            <person name="De Carvalho L.P.S."/>
            <person name="Shen B."/>
        </authorList>
    </citation>
    <scope>NUCLEOTIDE SEQUENCE [LARGE SCALE GENOMIC DNA]</scope>
    <source>
        <strain evidence="1 2">NPDC020568</strain>
    </source>
</reference>
<name>A0ABW7TNW4_9NOCA</name>
<comment type="caution">
    <text evidence="1">The sequence shown here is derived from an EMBL/GenBank/DDBJ whole genome shotgun (WGS) entry which is preliminary data.</text>
</comment>
<dbReference type="Proteomes" id="UP001611263">
    <property type="component" value="Unassembled WGS sequence"/>
</dbReference>